<feature type="region of interest" description="Disordered" evidence="1">
    <location>
        <begin position="26"/>
        <end position="79"/>
    </location>
</feature>
<organism evidence="2 3">
    <name type="scientific">Rhizopus microsporus</name>
    <dbReference type="NCBI Taxonomy" id="58291"/>
    <lineage>
        <taxon>Eukaryota</taxon>
        <taxon>Fungi</taxon>
        <taxon>Fungi incertae sedis</taxon>
        <taxon>Mucoromycota</taxon>
        <taxon>Mucoromycotina</taxon>
        <taxon>Mucoromycetes</taxon>
        <taxon>Mucorales</taxon>
        <taxon>Mucorineae</taxon>
        <taxon>Rhizopodaceae</taxon>
        <taxon>Rhizopus</taxon>
    </lineage>
</organism>
<dbReference type="Proteomes" id="UP000242381">
    <property type="component" value="Unassembled WGS sequence"/>
</dbReference>
<feature type="compositionally biased region" description="Low complexity" evidence="1">
    <location>
        <begin position="1"/>
        <end position="15"/>
    </location>
</feature>
<evidence type="ECO:0000313" key="3">
    <source>
        <dbReference type="Proteomes" id="UP000242381"/>
    </source>
</evidence>
<protein>
    <recommendedName>
        <fullName evidence="4">Helitron helicase-like domain-containing protein</fullName>
    </recommendedName>
</protein>
<evidence type="ECO:0000313" key="2">
    <source>
        <dbReference type="EMBL" id="ORE21082.1"/>
    </source>
</evidence>
<dbReference type="PANTHER" id="PTHR45786:SF74">
    <property type="entry name" value="ATP-DEPENDENT DNA HELICASE"/>
    <property type="match status" value="1"/>
</dbReference>
<dbReference type="VEuPathDB" id="FungiDB:BCV72DRAFT_212654"/>
<dbReference type="EMBL" id="KV921284">
    <property type="protein sequence ID" value="ORE21082.1"/>
    <property type="molecule type" value="Genomic_DNA"/>
</dbReference>
<feature type="compositionally biased region" description="Basic and acidic residues" evidence="1">
    <location>
        <begin position="56"/>
        <end position="79"/>
    </location>
</feature>
<sequence length="349" mass="39886">MENNNNQSAASCSSCPAPLSVDSRHRTYQAYRERVAASRRRRRVEDQQEEAGVTTRPRDRPRRTVESVDAESRPRGRLREEPAAYTSQLSRLCPFGPWIWKSCCMRGSVQLQLLPDPPQYLKGLLASTDTQGRHFKDNLRQYNTAFAFTSLDCDIVSAEDRANNTTINSNNSNNNRCGLNAFQIHGALCYRQGPLTPVEGSEPSYAQLYIFDPSYAAERRQARNSNLDPQIIRELSVMLAQCNPFERSSNTVSYGNDQREDSAPYIIINSSMRMCLIEGNDRRTHNLPTMEEIAAIIPIEYRDRGFRDIVLTLRSNSKLRQNTGFEQHFQRTSQTHAAYMMIHDHRVSV</sequence>
<accession>A0A1X0S9Z3</accession>
<evidence type="ECO:0008006" key="4">
    <source>
        <dbReference type="Google" id="ProtNLM"/>
    </source>
</evidence>
<gene>
    <name evidence="2" type="ORF">BCV71DRAFT_277879</name>
</gene>
<evidence type="ECO:0000256" key="1">
    <source>
        <dbReference type="SAM" id="MobiDB-lite"/>
    </source>
</evidence>
<proteinExistence type="predicted"/>
<dbReference type="AlphaFoldDB" id="A0A1X0S9Z3"/>
<reference evidence="2 3" key="1">
    <citation type="journal article" date="2016" name="Proc. Natl. Acad. Sci. U.S.A.">
        <title>Lipid metabolic changes in an early divergent fungus govern the establishment of a mutualistic symbiosis with endobacteria.</title>
        <authorList>
            <person name="Lastovetsky O.A."/>
            <person name="Gaspar M.L."/>
            <person name="Mondo S.J."/>
            <person name="LaButti K.M."/>
            <person name="Sandor L."/>
            <person name="Grigoriev I.V."/>
            <person name="Henry S.A."/>
            <person name="Pawlowska T.E."/>
        </authorList>
    </citation>
    <scope>NUCLEOTIDE SEQUENCE [LARGE SCALE GENOMIC DNA]</scope>
    <source>
        <strain evidence="2 3">ATCC 11559</strain>
    </source>
</reference>
<name>A0A1X0S9Z3_RHIZD</name>
<feature type="region of interest" description="Disordered" evidence="1">
    <location>
        <begin position="1"/>
        <end position="20"/>
    </location>
</feature>
<dbReference type="PANTHER" id="PTHR45786">
    <property type="entry name" value="DNA BINDING PROTEIN-LIKE"/>
    <property type="match status" value="1"/>
</dbReference>